<gene>
    <name evidence="2" type="ORF">F511_18455</name>
</gene>
<proteinExistence type="predicted"/>
<evidence type="ECO:0000313" key="2">
    <source>
        <dbReference type="EMBL" id="KZV17114.1"/>
    </source>
</evidence>
<dbReference type="Proteomes" id="UP000250235">
    <property type="component" value="Unassembled WGS sequence"/>
</dbReference>
<protein>
    <submittedName>
        <fullName evidence="2">Acid-thiol ligase</fullName>
    </submittedName>
</protein>
<dbReference type="EMBL" id="KV018459">
    <property type="protein sequence ID" value="KZV17114.1"/>
    <property type="molecule type" value="Genomic_DNA"/>
</dbReference>
<name>A0A2Z7A6B3_9LAMI</name>
<keyword evidence="3" id="KW-1185">Reference proteome</keyword>
<feature type="compositionally biased region" description="Acidic residues" evidence="1">
    <location>
        <begin position="172"/>
        <end position="202"/>
    </location>
</feature>
<sequence length="202" mass="23424">MGLRNIPHSGLRDVTTWPRPLKGVPDELSDFGERPVLPPSKRPNERYSLFSDLSCFSAEFLRLGLRKRVFSIFGNIWKFYNFLYRTPISVPSTFCNPYGLSMFRKIEKMKAKKQKAKENHVVCHQKFQARIQEAEDSMQAQHLIIEALVEEKDGLLQTIQGLQEANNAPAPFDDEWEEEPEEQPEEEEIEDIPLDEGEIDDE</sequence>
<accession>A0A2Z7A6B3</accession>
<keyword evidence="2" id="KW-0436">Ligase</keyword>
<reference evidence="2 3" key="1">
    <citation type="journal article" date="2015" name="Proc. Natl. Acad. Sci. U.S.A.">
        <title>The resurrection genome of Boea hygrometrica: A blueprint for survival of dehydration.</title>
        <authorList>
            <person name="Xiao L."/>
            <person name="Yang G."/>
            <person name="Zhang L."/>
            <person name="Yang X."/>
            <person name="Zhao S."/>
            <person name="Ji Z."/>
            <person name="Zhou Q."/>
            <person name="Hu M."/>
            <person name="Wang Y."/>
            <person name="Chen M."/>
            <person name="Xu Y."/>
            <person name="Jin H."/>
            <person name="Xiao X."/>
            <person name="Hu G."/>
            <person name="Bao F."/>
            <person name="Hu Y."/>
            <person name="Wan P."/>
            <person name="Li L."/>
            <person name="Deng X."/>
            <person name="Kuang T."/>
            <person name="Xiang C."/>
            <person name="Zhu J.K."/>
            <person name="Oliver M.J."/>
            <person name="He Y."/>
        </authorList>
    </citation>
    <scope>NUCLEOTIDE SEQUENCE [LARGE SCALE GENOMIC DNA]</scope>
    <source>
        <strain evidence="3">cv. XS01</strain>
    </source>
</reference>
<feature type="region of interest" description="Disordered" evidence="1">
    <location>
        <begin position="163"/>
        <end position="202"/>
    </location>
</feature>
<dbReference type="AlphaFoldDB" id="A0A2Z7A6B3"/>
<organism evidence="2 3">
    <name type="scientific">Dorcoceras hygrometricum</name>
    <dbReference type="NCBI Taxonomy" id="472368"/>
    <lineage>
        <taxon>Eukaryota</taxon>
        <taxon>Viridiplantae</taxon>
        <taxon>Streptophyta</taxon>
        <taxon>Embryophyta</taxon>
        <taxon>Tracheophyta</taxon>
        <taxon>Spermatophyta</taxon>
        <taxon>Magnoliopsida</taxon>
        <taxon>eudicotyledons</taxon>
        <taxon>Gunneridae</taxon>
        <taxon>Pentapetalae</taxon>
        <taxon>asterids</taxon>
        <taxon>lamiids</taxon>
        <taxon>Lamiales</taxon>
        <taxon>Gesneriaceae</taxon>
        <taxon>Didymocarpoideae</taxon>
        <taxon>Trichosporeae</taxon>
        <taxon>Loxocarpinae</taxon>
        <taxon>Dorcoceras</taxon>
    </lineage>
</organism>
<dbReference type="GO" id="GO:0016874">
    <property type="term" value="F:ligase activity"/>
    <property type="evidence" value="ECO:0007669"/>
    <property type="project" value="UniProtKB-KW"/>
</dbReference>
<evidence type="ECO:0000256" key="1">
    <source>
        <dbReference type="SAM" id="MobiDB-lite"/>
    </source>
</evidence>
<evidence type="ECO:0000313" key="3">
    <source>
        <dbReference type="Proteomes" id="UP000250235"/>
    </source>
</evidence>